<feature type="region of interest" description="Disordered" evidence="1">
    <location>
        <begin position="1"/>
        <end position="45"/>
    </location>
</feature>
<accession>A0AAD7RN14</accession>
<feature type="compositionally biased region" description="Basic residues" evidence="1">
    <location>
        <begin position="90"/>
        <end position="102"/>
    </location>
</feature>
<sequence>MLSCSGRQLVTESDRKKEKPVGIWKAGAQRAQRGRRDADVAEPSPGIMRRQARRVINPPVLPARRELMLLERAAVRPALSRTALRGSTAWHRRKARAPSRTS</sequence>
<comment type="caution">
    <text evidence="2">The sequence shown here is derived from an EMBL/GenBank/DDBJ whole genome shotgun (WGS) entry which is preliminary data.</text>
</comment>
<protein>
    <submittedName>
        <fullName evidence="2">Uncharacterized protein</fullName>
    </submittedName>
</protein>
<keyword evidence="3" id="KW-1185">Reference proteome</keyword>
<dbReference type="AlphaFoldDB" id="A0AAD7RN14"/>
<proteinExistence type="predicted"/>
<feature type="region of interest" description="Disordered" evidence="1">
    <location>
        <begin position="83"/>
        <end position="102"/>
    </location>
</feature>
<evidence type="ECO:0000256" key="1">
    <source>
        <dbReference type="SAM" id="MobiDB-lite"/>
    </source>
</evidence>
<organism evidence="2 3">
    <name type="scientific">Aldrovandia affinis</name>
    <dbReference type="NCBI Taxonomy" id="143900"/>
    <lineage>
        <taxon>Eukaryota</taxon>
        <taxon>Metazoa</taxon>
        <taxon>Chordata</taxon>
        <taxon>Craniata</taxon>
        <taxon>Vertebrata</taxon>
        <taxon>Euteleostomi</taxon>
        <taxon>Actinopterygii</taxon>
        <taxon>Neopterygii</taxon>
        <taxon>Teleostei</taxon>
        <taxon>Notacanthiformes</taxon>
        <taxon>Halosauridae</taxon>
        <taxon>Aldrovandia</taxon>
    </lineage>
</organism>
<gene>
    <name evidence="2" type="ORF">AAFF_G00159230</name>
</gene>
<evidence type="ECO:0000313" key="3">
    <source>
        <dbReference type="Proteomes" id="UP001221898"/>
    </source>
</evidence>
<dbReference type="Proteomes" id="UP001221898">
    <property type="component" value="Unassembled WGS sequence"/>
</dbReference>
<dbReference type="EMBL" id="JAINUG010000215">
    <property type="protein sequence ID" value="KAJ8387204.1"/>
    <property type="molecule type" value="Genomic_DNA"/>
</dbReference>
<reference evidence="2" key="1">
    <citation type="journal article" date="2023" name="Science">
        <title>Genome structures resolve the early diversification of teleost fishes.</title>
        <authorList>
            <person name="Parey E."/>
            <person name="Louis A."/>
            <person name="Montfort J."/>
            <person name="Bouchez O."/>
            <person name="Roques C."/>
            <person name="Iampietro C."/>
            <person name="Lluch J."/>
            <person name="Castinel A."/>
            <person name="Donnadieu C."/>
            <person name="Desvignes T."/>
            <person name="Floi Bucao C."/>
            <person name="Jouanno E."/>
            <person name="Wen M."/>
            <person name="Mejri S."/>
            <person name="Dirks R."/>
            <person name="Jansen H."/>
            <person name="Henkel C."/>
            <person name="Chen W.J."/>
            <person name="Zahm M."/>
            <person name="Cabau C."/>
            <person name="Klopp C."/>
            <person name="Thompson A.W."/>
            <person name="Robinson-Rechavi M."/>
            <person name="Braasch I."/>
            <person name="Lecointre G."/>
            <person name="Bobe J."/>
            <person name="Postlethwait J.H."/>
            <person name="Berthelot C."/>
            <person name="Roest Crollius H."/>
            <person name="Guiguen Y."/>
        </authorList>
    </citation>
    <scope>NUCLEOTIDE SEQUENCE</scope>
    <source>
        <strain evidence="2">NC1722</strain>
    </source>
</reference>
<name>A0AAD7RN14_9TELE</name>
<evidence type="ECO:0000313" key="2">
    <source>
        <dbReference type="EMBL" id="KAJ8387204.1"/>
    </source>
</evidence>
<feature type="compositionally biased region" description="Polar residues" evidence="1">
    <location>
        <begin position="1"/>
        <end position="11"/>
    </location>
</feature>